<evidence type="ECO:0000313" key="2">
    <source>
        <dbReference type="EMBL" id="MDX8148934.1"/>
    </source>
</evidence>
<organism evidence="2 3">
    <name type="scientific">Lentzea sokolovensis</name>
    <dbReference type="NCBI Taxonomy" id="3095429"/>
    <lineage>
        <taxon>Bacteria</taxon>
        <taxon>Bacillati</taxon>
        <taxon>Actinomycetota</taxon>
        <taxon>Actinomycetes</taxon>
        <taxon>Pseudonocardiales</taxon>
        <taxon>Pseudonocardiaceae</taxon>
        <taxon>Lentzea</taxon>
    </lineage>
</organism>
<feature type="compositionally biased region" description="Low complexity" evidence="1">
    <location>
        <begin position="257"/>
        <end position="276"/>
    </location>
</feature>
<reference evidence="2 3" key="1">
    <citation type="submission" date="2023-11" db="EMBL/GenBank/DDBJ databases">
        <title>Lentzea sokolovensis, sp. nov., Lentzea kristufkii, sp. nov., and Lentzea miocenensis, sp. nov., rare actinobacteria from Sokolov Coal Basin, Miocene lacustrine sediment, Czech Republic.</title>
        <authorList>
            <person name="Lara A."/>
            <person name="Kotroba L."/>
            <person name="Nouioui I."/>
            <person name="Neumann-Schaal M."/>
            <person name="Mast Y."/>
            <person name="Chronakova A."/>
        </authorList>
    </citation>
    <scope>NUCLEOTIDE SEQUENCE [LARGE SCALE GENOMIC DNA]</scope>
    <source>
        <strain evidence="2 3">BCCO 10_0061</strain>
    </source>
</reference>
<dbReference type="EMBL" id="JAXAVU010000017">
    <property type="protein sequence ID" value="MDX8148934.1"/>
    <property type="molecule type" value="Genomic_DNA"/>
</dbReference>
<reference evidence="2 3" key="2">
    <citation type="submission" date="2023-11" db="EMBL/GenBank/DDBJ databases">
        <authorList>
            <person name="Lara A.C."/>
            <person name="Chronakova A."/>
        </authorList>
    </citation>
    <scope>NUCLEOTIDE SEQUENCE [LARGE SCALE GENOMIC DNA]</scope>
    <source>
        <strain evidence="2 3">BCCO 10_0061</strain>
    </source>
</reference>
<dbReference type="SUPFAM" id="SSF140453">
    <property type="entry name" value="EsxAB dimer-like"/>
    <property type="match status" value="1"/>
</dbReference>
<sequence length="299" mass="30046">MTATATDAGTIAALLNELRTTTNAIAGDEWLSSDLAATPKAQMSELGSNGKPLQALDSAGVGFLTPMISFLEEPLNQLRGNPDGVQQGAGEFQNASKSATTLAGEYGAKAGSETDSWTGASAAEYAKTGKELVDGVLSVAETALTNATALIKAGEVVAQVVAEVTRLITEAVGKIVPIMTQAIAAAAATFGQSIAVAIPQCVQIAVECGAQIAAKLGELLASGENLIKLVEGAQAVLKIVKQAMSVIGDKAEGGSAELSAASTSTASNSTASTSAAPGRAELPTVSTRTEADREEQPVG</sequence>
<proteinExistence type="predicted"/>
<feature type="compositionally biased region" description="Basic and acidic residues" evidence="1">
    <location>
        <begin position="289"/>
        <end position="299"/>
    </location>
</feature>
<feature type="region of interest" description="Disordered" evidence="1">
    <location>
        <begin position="257"/>
        <end position="299"/>
    </location>
</feature>
<dbReference type="Proteomes" id="UP001285352">
    <property type="component" value="Unassembled WGS sequence"/>
</dbReference>
<keyword evidence="3" id="KW-1185">Reference proteome</keyword>
<name>A0ABU4VB55_9PSEU</name>
<evidence type="ECO:0008006" key="4">
    <source>
        <dbReference type="Google" id="ProtNLM"/>
    </source>
</evidence>
<comment type="caution">
    <text evidence="2">The sequence shown here is derived from an EMBL/GenBank/DDBJ whole genome shotgun (WGS) entry which is preliminary data.</text>
</comment>
<evidence type="ECO:0000256" key="1">
    <source>
        <dbReference type="SAM" id="MobiDB-lite"/>
    </source>
</evidence>
<evidence type="ECO:0000313" key="3">
    <source>
        <dbReference type="Proteomes" id="UP001285352"/>
    </source>
</evidence>
<gene>
    <name evidence="2" type="ORF">SK854_42925</name>
</gene>
<dbReference type="RefSeq" id="WP_319980922.1">
    <property type="nucleotide sequence ID" value="NZ_JAXAVU010000017.1"/>
</dbReference>
<protein>
    <recommendedName>
        <fullName evidence="4">ESX-1 secretion-associated protein EspA/EspE-like domain-containing protein</fullName>
    </recommendedName>
</protein>
<accession>A0ABU4VB55</accession>
<dbReference type="InterPro" id="IPR036689">
    <property type="entry name" value="ESAT-6-like_sf"/>
</dbReference>